<keyword evidence="1" id="KW-0812">Transmembrane</keyword>
<evidence type="ECO:0000313" key="2">
    <source>
        <dbReference type="EMBL" id="AXY83296.1"/>
    </source>
</evidence>
<accession>A0A385IK78</accession>
<evidence type="ECO:0000313" key="3">
    <source>
        <dbReference type="Proteomes" id="UP000262714"/>
    </source>
</evidence>
<dbReference type="EMBL" id="MG967618">
    <property type="protein sequence ID" value="AXY83296.1"/>
    <property type="molecule type" value="Genomic_DNA"/>
</dbReference>
<keyword evidence="1" id="KW-1133">Transmembrane helix</keyword>
<name>A0A385IK78_9CAUD</name>
<evidence type="ECO:0000256" key="1">
    <source>
        <dbReference type="SAM" id="Phobius"/>
    </source>
</evidence>
<keyword evidence="3" id="KW-1185">Reference proteome</keyword>
<feature type="transmembrane region" description="Helical" evidence="1">
    <location>
        <begin position="29"/>
        <end position="50"/>
    </location>
</feature>
<dbReference type="Proteomes" id="UP000262714">
    <property type="component" value="Segment"/>
</dbReference>
<gene>
    <name evidence="2" type="ORF">vBBBak10_068</name>
</gene>
<keyword evidence="1" id="KW-0472">Membrane</keyword>
<organism evidence="2 3">
    <name type="scientific">Bacillus phage v_B-Bak10</name>
    <dbReference type="NCBI Taxonomy" id="2094736"/>
    <lineage>
        <taxon>Viruses</taxon>
        <taxon>Duplodnaviria</taxon>
        <taxon>Heunggongvirae</taxon>
        <taxon>Uroviricota</taxon>
        <taxon>Caudoviricetes</taxon>
        <taxon>Sejongvirinae</taxon>
        <taxon>Basiliskvirus</taxon>
        <taxon>Basiliskvirus bak10</taxon>
    </lineage>
</organism>
<protein>
    <submittedName>
        <fullName evidence="2">Uncharacterized protein</fullName>
    </submittedName>
</protein>
<sequence length="62" mass="6677">MNKKIKVISGIFISASGMAVAGVSSEWYFFVLGCIMIVVGNILSIGMTGGNENEFNQNFKGR</sequence>
<reference evidence="2 3" key="1">
    <citation type="submission" date="2018-02" db="EMBL/GenBank/DDBJ databases">
        <title>Genomic characterization of three novel Basilisk-like phages infecting Bacillus anthracis.</title>
        <authorList>
            <person name="Farlow J."/>
            <person name="Bolkvadze D."/>
            <person name="Leshkasheli L."/>
            <person name="Kusradze I."/>
            <person name="Kotorashvili A."/>
            <person name="Kotaria N."/>
            <person name="Balarjishvili N."/>
            <person name="Kvachadze L."/>
            <person name="Nikolich M."/>
            <person name="Kutateladze M."/>
        </authorList>
    </citation>
    <scope>NUCLEOTIDE SEQUENCE [LARGE SCALE GENOMIC DNA]</scope>
</reference>
<proteinExistence type="predicted"/>